<organism evidence="1 2">
    <name type="scientific">Hyphodiscus hymeniophilus</name>
    <dbReference type="NCBI Taxonomy" id="353542"/>
    <lineage>
        <taxon>Eukaryota</taxon>
        <taxon>Fungi</taxon>
        <taxon>Dikarya</taxon>
        <taxon>Ascomycota</taxon>
        <taxon>Pezizomycotina</taxon>
        <taxon>Leotiomycetes</taxon>
        <taxon>Helotiales</taxon>
        <taxon>Hyphodiscaceae</taxon>
        <taxon>Hyphodiscus</taxon>
    </lineage>
</organism>
<reference evidence="1" key="1">
    <citation type="submission" date="2019-07" db="EMBL/GenBank/DDBJ databases">
        <title>Hyphodiscus hymeniophilus genome sequencing and assembly.</title>
        <authorList>
            <person name="Kramer G."/>
            <person name="Nodwell J."/>
        </authorList>
    </citation>
    <scope>NUCLEOTIDE SEQUENCE</scope>
    <source>
        <strain evidence="1">ATCC 34498</strain>
    </source>
</reference>
<gene>
    <name evidence="1" type="ORF">D0Z07_4314</name>
</gene>
<dbReference type="Gene3D" id="3.40.50.720">
    <property type="entry name" value="NAD(P)-binding Rossmann-like Domain"/>
    <property type="match status" value="1"/>
</dbReference>
<dbReference type="AlphaFoldDB" id="A0A9P7AXD4"/>
<evidence type="ECO:0000313" key="2">
    <source>
        <dbReference type="Proteomes" id="UP000785200"/>
    </source>
</evidence>
<dbReference type="Proteomes" id="UP000785200">
    <property type="component" value="Unassembled WGS sequence"/>
</dbReference>
<name>A0A9P7AXD4_9HELO</name>
<proteinExistence type="predicted"/>
<comment type="caution">
    <text evidence="1">The sequence shown here is derived from an EMBL/GenBank/DDBJ whole genome shotgun (WGS) entry which is preliminary data.</text>
</comment>
<dbReference type="GO" id="GO:0005739">
    <property type="term" value="C:mitochondrion"/>
    <property type="evidence" value="ECO:0007669"/>
    <property type="project" value="TreeGrafter"/>
</dbReference>
<protein>
    <recommendedName>
        <fullName evidence="3">Saccharopine dehydrogenase NADP binding domain-containing protein</fullName>
    </recommendedName>
</protein>
<dbReference type="PANTHER" id="PTHR12286">
    <property type="entry name" value="SACCHAROPINE DEHYDROGENASE-LIKE OXIDOREDUCTASE"/>
    <property type="match status" value="1"/>
</dbReference>
<keyword evidence="2" id="KW-1185">Reference proteome</keyword>
<evidence type="ECO:0008006" key="3">
    <source>
        <dbReference type="Google" id="ProtNLM"/>
    </source>
</evidence>
<dbReference type="GO" id="GO:0005811">
    <property type="term" value="C:lipid droplet"/>
    <property type="evidence" value="ECO:0007669"/>
    <property type="project" value="TreeGrafter"/>
</dbReference>
<dbReference type="PANTHER" id="PTHR12286:SF5">
    <property type="entry name" value="SACCHAROPINE DEHYDROGENASE-LIKE OXIDOREDUCTASE"/>
    <property type="match status" value="1"/>
</dbReference>
<dbReference type="GO" id="GO:0005886">
    <property type="term" value="C:plasma membrane"/>
    <property type="evidence" value="ECO:0007669"/>
    <property type="project" value="TreeGrafter"/>
</dbReference>
<accession>A0A9P7AXD4</accession>
<dbReference type="GO" id="GO:0009247">
    <property type="term" value="P:glycolipid biosynthetic process"/>
    <property type="evidence" value="ECO:0007669"/>
    <property type="project" value="TreeGrafter"/>
</dbReference>
<dbReference type="OrthoDB" id="3555633at2759"/>
<dbReference type="InterPro" id="IPR051276">
    <property type="entry name" value="Saccharopine_DH-like_oxidrdct"/>
</dbReference>
<dbReference type="EMBL" id="VNKQ01000008">
    <property type="protein sequence ID" value="KAG0649498.1"/>
    <property type="molecule type" value="Genomic_DNA"/>
</dbReference>
<sequence length="91" mass="9964">MSSTEPLDLLVLGATGYTAYICTEHITKTFPSTLSWGIAGRSMKSLEELSQRLKAINPDRIQPQLVVLDLKGGDLIRIVRQTRVIINGVGP</sequence>
<evidence type="ECO:0000313" key="1">
    <source>
        <dbReference type="EMBL" id="KAG0649498.1"/>
    </source>
</evidence>